<dbReference type="PANTHER" id="PTHR47670:SF1">
    <property type="entry name" value="ADENYLYLSULFATASE HINT3"/>
    <property type="match status" value="1"/>
</dbReference>
<sequence length="83" mass="9172">MEARRRLALLSSHLHPTIASSEEEKPTSQRLSAVNCASSSECEKGNRESDCVFCRIIRGESPAVKVVVFFIPNLISEFDCLAC</sequence>
<evidence type="ECO:0000313" key="2">
    <source>
        <dbReference type="Proteomes" id="UP000585474"/>
    </source>
</evidence>
<dbReference type="AlphaFoldDB" id="A0A7J0FL17"/>
<dbReference type="GO" id="GO:0009150">
    <property type="term" value="P:purine ribonucleotide metabolic process"/>
    <property type="evidence" value="ECO:0007669"/>
    <property type="project" value="TreeGrafter"/>
</dbReference>
<protein>
    <submittedName>
        <fullName evidence="1">Uncharacterized protein</fullName>
    </submittedName>
</protein>
<dbReference type="GO" id="GO:0006790">
    <property type="term" value="P:sulfur compound metabolic process"/>
    <property type="evidence" value="ECO:0007669"/>
    <property type="project" value="TreeGrafter"/>
</dbReference>
<dbReference type="EMBL" id="BJWL01000013">
    <property type="protein sequence ID" value="GFY99418.1"/>
    <property type="molecule type" value="Genomic_DNA"/>
</dbReference>
<organism evidence="1 2">
    <name type="scientific">Actinidia rufa</name>
    <dbReference type="NCBI Taxonomy" id="165716"/>
    <lineage>
        <taxon>Eukaryota</taxon>
        <taxon>Viridiplantae</taxon>
        <taxon>Streptophyta</taxon>
        <taxon>Embryophyta</taxon>
        <taxon>Tracheophyta</taxon>
        <taxon>Spermatophyta</taxon>
        <taxon>Magnoliopsida</taxon>
        <taxon>eudicotyledons</taxon>
        <taxon>Gunneridae</taxon>
        <taxon>Pentapetalae</taxon>
        <taxon>asterids</taxon>
        <taxon>Ericales</taxon>
        <taxon>Actinidiaceae</taxon>
        <taxon>Actinidia</taxon>
    </lineage>
</organism>
<dbReference type="GO" id="GO:0047627">
    <property type="term" value="F:adenylylsulfatase activity"/>
    <property type="evidence" value="ECO:0007669"/>
    <property type="project" value="TreeGrafter"/>
</dbReference>
<dbReference type="OrthoDB" id="672793at2759"/>
<comment type="caution">
    <text evidence="1">The sequence shown here is derived from an EMBL/GenBank/DDBJ whole genome shotgun (WGS) entry which is preliminary data.</text>
</comment>
<reference evidence="1 2" key="1">
    <citation type="submission" date="2019-07" db="EMBL/GenBank/DDBJ databases">
        <title>De Novo Assembly of kiwifruit Actinidia rufa.</title>
        <authorList>
            <person name="Sugita-Konishi S."/>
            <person name="Sato K."/>
            <person name="Mori E."/>
            <person name="Abe Y."/>
            <person name="Kisaki G."/>
            <person name="Hamano K."/>
            <person name="Suezawa K."/>
            <person name="Otani M."/>
            <person name="Fukuda T."/>
            <person name="Manabe T."/>
            <person name="Gomi K."/>
            <person name="Tabuchi M."/>
            <person name="Akimitsu K."/>
            <person name="Kataoka I."/>
        </authorList>
    </citation>
    <scope>NUCLEOTIDE SEQUENCE [LARGE SCALE GENOMIC DNA]</scope>
    <source>
        <strain evidence="2">cv. Fuchu</strain>
    </source>
</reference>
<proteinExistence type="predicted"/>
<accession>A0A7J0FL17</accession>
<evidence type="ECO:0000313" key="1">
    <source>
        <dbReference type="EMBL" id="GFY99418.1"/>
    </source>
</evidence>
<dbReference type="Proteomes" id="UP000585474">
    <property type="component" value="Unassembled WGS sequence"/>
</dbReference>
<keyword evidence="2" id="KW-1185">Reference proteome</keyword>
<gene>
    <name evidence="1" type="ORF">Acr_13g0008190</name>
</gene>
<dbReference type="PANTHER" id="PTHR47670">
    <property type="entry name" value="ADENYLYLSULFATASE HINT3"/>
    <property type="match status" value="1"/>
</dbReference>
<name>A0A7J0FL17_9ERIC</name>